<dbReference type="RefSeq" id="WP_330158872.1">
    <property type="nucleotide sequence ID" value="NZ_BAAAJA010000022.1"/>
</dbReference>
<gene>
    <name evidence="2" type="ORF">Q8A49_15005</name>
</gene>
<feature type="domain" description="DUF5753" evidence="1">
    <location>
        <begin position="32"/>
        <end position="177"/>
    </location>
</feature>
<proteinExistence type="predicted"/>
<comment type="caution">
    <text evidence="2">The sequence shown here is derived from an EMBL/GenBank/DDBJ whole genome shotgun (WGS) entry which is preliminary data.</text>
</comment>
<evidence type="ECO:0000259" key="1">
    <source>
        <dbReference type="Pfam" id="PF19054"/>
    </source>
</evidence>
<evidence type="ECO:0000313" key="3">
    <source>
        <dbReference type="Proteomes" id="UP001348641"/>
    </source>
</evidence>
<organism evidence="2 3">
    <name type="scientific">Nocardiopsis tropica</name>
    <dbReference type="NCBI Taxonomy" id="109330"/>
    <lineage>
        <taxon>Bacteria</taxon>
        <taxon>Bacillati</taxon>
        <taxon>Actinomycetota</taxon>
        <taxon>Actinomycetes</taxon>
        <taxon>Streptosporangiales</taxon>
        <taxon>Nocardiopsidaceae</taxon>
        <taxon>Nocardiopsis</taxon>
    </lineage>
</organism>
<dbReference type="EMBL" id="JAUUCC010000034">
    <property type="protein sequence ID" value="MEE2051808.1"/>
    <property type="molecule type" value="Genomic_DNA"/>
</dbReference>
<evidence type="ECO:0000313" key="2">
    <source>
        <dbReference type="EMBL" id="MEE2051808.1"/>
    </source>
</evidence>
<name>A0ABU7KR88_9ACTN</name>
<protein>
    <submittedName>
        <fullName evidence="2">Scr1 family TA system antitoxin-like transcriptional regulator</fullName>
    </submittedName>
</protein>
<reference evidence="2 3" key="1">
    <citation type="submission" date="2023-07" db="EMBL/GenBank/DDBJ databases">
        <authorList>
            <person name="Girao M."/>
            <person name="Carvalho M.F."/>
        </authorList>
    </citation>
    <scope>NUCLEOTIDE SEQUENCE [LARGE SCALE GENOMIC DNA]</scope>
    <source>
        <strain evidence="2 3">66/93</strain>
    </source>
</reference>
<accession>A0ABU7KR88</accession>
<dbReference type="Pfam" id="PF19054">
    <property type="entry name" value="DUF5753"/>
    <property type="match status" value="1"/>
</dbReference>
<sequence length="183" mass="20043">MTTTETARRALVADLMFSQREAGRHEAGGPVDHWVPAGVPEYMQTEEYAGAVLTAGGPFTDEEAAHAVADRMVRVSILRTVAVQRRILVTRAGIERPILPPAAMSRQRAQLADLARLDHVQLRVLPECVPTWPAGFELLHSVHRVLVEGPMGGYTPPGPPPRVLDAYRHVFVGLWEASDPYPG</sequence>
<dbReference type="Proteomes" id="UP001348641">
    <property type="component" value="Unassembled WGS sequence"/>
</dbReference>
<dbReference type="InterPro" id="IPR043917">
    <property type="entry name" value="DUF5753"/>
</dbReference>